<accession>A0A9N9D5F7</accession>
<dbReference type="GO" id="GO:0006886">
    <property type="term" value="P:intracellular protein transport"/>
    <property type="evidence" value="ECO:0007669"/>
    <property type="project" value="InterPro"/>
</dbReference>
<keyword evidence="1" id="KW-0653">Protein transport</keyword>
<name>A0A9N9D5F7_9GLOM</name>
<dbReference type="PROSITE" id="PS51196">
    <property type="entry name" value="SECA_MOTOR_DEAD"/>
    <property type="match status" value="1"/>
</dbReference>
<dbReference type="GO" id="GO:0005524">
    <property type="term" value="F:ATP binding"/>
    <property type="evidence" value="ECO:0007669"/>
    <property type="project" value="InterPro"/>
</dbReference>
<proteinExistence type="predicted"/>
<dbReference type="Proteomes" id="UP000789831">
    <property type="component" value="Unassembled WGS sequence"/>
</dbReference>
<keyword evidence="1" id="KW-0813">Transport</keyword>
<evidence type="ECO:0000259" key="3">
    <source>
        <dbReference type="PROSITE" id="PS51196"/>
    </source>
</evidence>
<dbReference type="SMART" id="SM00957">
    <property type="entry name" value="SecA_DEAD"/>
    <property type="match status" value="1"/>
</dbReference>
<dbReference type="EMBL" id="CAJVPL010003170">
    <property type="protein sequence ID" value="CAG8627575.1"/>
    <property type="molecule type" value="Genomic_DNA"/>
</dbReference>
<organism evidence="4 5">
    <name type="scientific">Ambispora gerdemannii</name>
    <dbReference type="NCBI Taxonomy" id="144530"/>
    <lineage>
        <taxon>Eukaryota</taxon>
        <taxon>Fungi</taxon>
        <taxon>Fungi incertae sedis</taxon>
        <taxon>Mucoromycota</taxon>
        <taxon>Glomeromycotina</taxon>
        <taxon>Glomeromycetes</taxon>
        <taxon>Archaeosporales</taxon>
        <taxon>Ambisporaceae</taxon>
        <taxon>Ambispora</taxon>
    </lineage>
</organism>
<keyword evidence="5" id="KW-1185">Reference proteome</keyword>
<dbReference type="GO" id="GO:0016020">
    <property type="term" value="C:membrane"/>
    <property type="evidence" value="ECO:0007669"/>
    <property type="project" value="InterPro"/>
</dbReference>
<dbReference type="PRINTS" id="PR00906">
    <property type="entry name" value="SECA"/>
</dbReference>
<evidence type="ECO:0000256" key="1">
    <source>
        <dbReference type="ARBA" id="ARBA00022927"/>
    </source>
</evidence>
<evidence type="ECO:0000313" key="5">
    <source>
        <dbReference type="Proteomes" id="UP000789831"/>
    </source>
</evidence>
<dbReference type="InterPro" id="IPR000185">
    <property type="entry name" value="SecA"/>
</dbReference>
<protein>
    <submittedName>
        <fullName evidence="4">2781_t:CDS:1</fullName>
    </submittedName>
</protein>
<comment type="caution">
    <text evidence="4">The sequence shown here is derived from an EMBL/GenBank/DDBJ whole genome shotgun (WGS) entry which is preliminary data.</text>
</comment>
<reference evidence="4" key="1">
    <citation type="submission" date="2021-06" db="EMBL/GenBank/DDBJ databases">
        <authorList>
            <person name="Kallberg Y."/>
            <person name="Tangrot J."/>
            <person name="Rosling A."/>
        </authorList>
    </citation>
    <scope>NUCLEOTIDE SEQUENCE</scope>
    <source>
        <strain evidence="4">MT106</strain>
    </source>
</reference>
<dbReference type="Pfam" id="PF07517">
    <property type="entry name" value="SecA_DEAD"/>
    <property type="match status" value="1"/>
</dbReference>
<dbReference type="PANTHER" id="PTHR30612">
    <property type="entry name" value="SECA INNER MEMBRANE COMPONENT OF SEC PROTEIN SECRETION SYSTEM"/>
    <property type="match status" value="1"/>
</dbReference>
<dbReference type="GO" id="GO:0017038">
    <property type="term" value="P:protein import"/>
    <property type="evidence" value="ECO:0007669"/>
    <property type="project" value="InterPro"/>
</dbReference>
<dbReference type="Gene3D" id="3.40.50.300">
    <property type="entry name" value="P-loop containing nucleotide triphosphate hydrolases"/>
    <property type="match status" value="1"/>
</dbReference>
<evidence type="ECO:0000313" key="4">
    <source>
        <dbReference type="EMBL" id="CAG8627575.1"/>
    </source>
</evidence>
<dbReference type="InterPro" id="IPR011115">
    <property type="entry name" value="SecA_DEAD"/>
</dbReference>
<gene>
    <name evidence="4" type="ORF">AGERDE_LOCUS10366</name>
</gene>
<sequence>MPLVRRAWQTVSTSEVSSQKFHQSLTPEEAREALKKIIHTAEAYARISKNKDEFLRLVKEKYHPKRDLPYIDVEAMNDDKKETKFDKAIKVLLKTPPQSKEKTKLLTDNQLQNKFNYYQQKIHASQKKNREKALDKYLVPVFATVREVIQRQTELLLFPTQIFGGIVLHHANIAQMNTGEGKTLTAFLPICLNALSGRTVFVITVNEYLAQRDWHLAKPILDFCQITSGVNLTNLKNSSLFLEILAYASAV</sequence>
<feature type="domain" description="SecA family profile" evidence="3">
    <location>
        <begin position="71"/>
        <end position="251"/>
    </location>
</feature>
<dbReference type="AlphaFoldDB" id="A0A9N9D5F7"/>
<dbReference type="OrthoDB" id="2144505at2759"/>
<dbReference type="InterPro" id="IPR014018">
    <property type="entry name" value="SecA_motor_DEAD"/>
</dbReference>
<dbReference type="GO" id="GO:0006605">
    <property type="term" value="P:protein targeting"/>
    <property type="evidence" value="ECO:0007669"/>
    <property type="project" value="InterPro"/>
</dbReference>
<keyword evidence="2" id="KW-0811">Translocation</keyword>
<dbReference type="InterPro" id="IPR027417">
    <property type="entry name" value="P-loop_NTPase"/>
</dbReference>
<dbReference type="PANTHER" id="PTHR30612:SF0">
    <property type="entry name" value="CHLOROPLAST PROTEIN-TRANSPORTING ATPASE"/>
    <property type="match status" value="1"/>
</dbReference>
<evidence type="ECO:0000256" key="2">
    <source>
        <dbReference type="ARBA" id="ARBA00023010"/>
    </source>
</evidence>
<dbReference type="SUPFAM" id="SSF52540">
    <property type="entry name" value="P-loop containing nucleoside triphosphate hydrolases"/>
    <property type="match status" value="1"/>
</dbReference>